<comment type="caution">
    <text evidence="1">The sequence shown here is derived from an EMBL/GenBank/DDBJ whole genome shotgun (WGS) entry which is preliminary data.</text>
</comment>
<sequence>MNDNAHFVQVNVNPGVCGFECVIKAWQHEARMVKVVISESKCRHIQQMSEHLRQMTLNELFAPVPRNPAFVSATEAGCHSSCPVPVAVLKAAEVAMGMALPKDVHIHFL</sequence>
<dbReference type="AlphaFoldDB" id="A0A0F9C3T7"/>
<gene>
    <name evidence="1" type="ORF">LCGC14_2370700</name>
</gene>
<organism evidence="1">
    <name type="scientific">marine sediment metagenome</name>
    <dbReference type="NCBI Taxonomy" id="412755"/>
    <lineage>
        <taxon>unclassified sequences</taxon>
        <taxon>metagenomes</taxon>
        <taxon>ecological metagenomes</taxon>
    </lineage>
</organism>
<dbReference type="EMBL" id="LAZR01034939">
    <property type="protein sequence ID" value="KKL28884.1"/>
    <property type="molecule type" value="Genomic_DNA"/>
</dbReference>
<evidence type="ECO:0008006" key="2">
    <source>
        <dbReference type="Google" id="ProtNLM"/>
    </source>
</evidence>
<name>A0A0F9C3T7_9ZZZZ</name>
<dbReference type="Pfam" id="PF22263">
    <property type="entry name" value="DUF6951"/>
    <property type="match status" value="1"/>
</dbReference>
<protein>
    <recommendedName>
        <fullName evidence="2">TSCPD domain-containing protein</fullName>
    </recommendedName>
</protein>
<accession>A0A0F9C3T7</accession>
<proteinExistence type="predicted"/>
<dbReference type="InterPro" id="IPR054227">
    <property type="entry name" value="DUF6951"/>
</dbReference>
<evidence type="ECO:0000313" key="1">
    <source>
        <dbReference type="EMBL" id="KKL28884.1"/>
    </source>
</evidence>
<reference evidence="1" key="1">
    <citation type="journal article" date="2015" name="Nature">
        <title>Complex archaea that bridge the gap between prokaryotes and eukaryotes.</title>
        <authorList>
            <person name="Spang A."/>
            <person name="Saw J.H."/>
            <person name="Jorgensen S.L."/>
            <person name="Zaremba-Niedzwiedzka K."/>
            <person name="Martijn J."/>
            <person name="Lind A.E."/>
            <person name="van Eijk R."/>
            <person name="Schleper C."/>
            <person name="Guy L."/>
            <person name="Ettema T.J."/>
        </authorList>
    </citation>
    <scope>NUCLEOTIDE SEQUENCE</scope>
</reference>